<dbReference type="PANTHER" id="PTHR43718:SF2">
    <property type="entry name" value="LON PROTEASE HOMOLOG, MITOCHONDRIAL"/>
    <property type="match status" value="1"/>
</dbReference>
<dbReference type="GO" id="GO:0051131">
    <property type="term" value="P:chaperone-mediated protein complex assembly"/>
    <property type="evidence" value="ECO:0007669"/>
    <property type="project" value="TreeGrafter"/>
</dbReference>
<evidence type="ECO:0000313" key="2">
    <source>
        <dbReference type="EMBL" id="SFE69335.1"/>
    </source>
</evidence>
<protein>
    <submittedName>
        <fullName evidence="2">ATPase family associated with various cellular activities (AAA)</fullName>
    </submittedName>
</protein>
<feature type="domain" description="ATPase AAA-type core" evidence="1">
    <location>
        <begin position="158"/>
        <end position="301"/>
    </location>
</feature>
<dbReference type="Proteomes" id="UP000198977">
    <property type="component" value="Unassembled WGS sequence"/>
</dbReference>
<dbReference type="AlphaFoldDB" id="A0A1I2CMH5"/>
<dbReference type="GO" id="GO:0005524">
    <property type="term" value="F:ATP binding"/>
    <property type="evidence" value="ECO:0007669"/>
    <property type="project" value="InterPro"/>
</dbReference>
<proteinExistence type="predicted"/>
<dbReference type="GO" id="GO:0004252">
    <property type="term" value="F:serine-type endopeptidase activity"/>
    <property type="evidence" value="ECO:0007669"/>
    <property type="project" value="InterPro"/>
</dbReference>
<dbReference type="RefSeq" id="WP_093924403.1">
    <property type="nucleotide sequence ID" value="NZ_FOMW01000009.1"/>
</dbReference>
<dbReference type="Pfam" id="PF00004">
    <property type="entry name" value="AAA"/>
    <property type="match status" value="1"/>
</dbReference>
<keyword evidence="3" id="KW-1185">Reference proteome</keyword>
<dbReference type="Gene3D" id="3.40.50.300">
    <property type="entry name" value="P-loop containing nucleotide triphosphate hydrolases"/>
    <property type="match status" value="1"/>
</dbReference>
<dbReference type="GO" id="GO:0003697">
    <property type="term" value="F:single-stranded DNA binding"/>
    <property type="evidence" value="ECO:0007669"/>
    <property type="project" value="TreeGrafter"/>
</dbReference>
<dbReference type="GO" id="GO:0006515">
    <property type="term" value="P:protein quality control for misfolded or incompletely synthesized proteins"/>
    <property type="evidence" value="ECO:0007669"/>
    <property type="project" value="TreeGrafter"/>
</dbReference>
<name>A0A1I2CMH5_9RHOB</name>
<reference evidence="2 3" key="1">
    <citation type="submission" date="2016-10" db="EMBL/GenBank/DDBJ databases">
        <authorList>
            <person name="de Groot N.N."/>
        </authorList>
    </citation>
    <scope>NUCLEOTIDE SEQUENCE [LARGE SCALE GENOMIC DNA]</scope>
    <source>
        <strain evidence="2 3">DSM 11443</strain>
    </source>
</reference>
<dbReference type="STRING" id="74348.SAMN04488523_109165"/>
<dbReference type="PANTHER" id="PTHR43718">
    <property type="entry name" value="LON PROTEASE"/>
    <property type="match status" value="1"/>
</dbReference>
<dbReference type="InterPro" id="IPR027065">
    <property type="entry name" value="Lon_Prtase"/>
</dbReference>
<dbReference type="EMBL" id="FOMW01000009">
    <property type="protein sequence ID" value="SFE69335.1"/>
    <property type="molecule type" value="Genomic_DNA"/>
</dbReference>
<dbReference type="InterPro" id="IPR003959">
    <property type="entry name" value="ATPase_AAA_core"/>
</dbReference>
<dbReference type="GO" id="GO:0007005">
    <property type="term" value="P:mitochondrion organization"/>
    <property type="evidence" value="ECO:0007669"/>
    <property type="project" value="TreeGrafter"/>
</dbReference>
<evidence type="ECO:0000259" key="1">
    <source>
        <dbReference type="Pfam" id="PF00004"/>
    </source>
</evidence>
<accession>A0A1I2CMH5</accession>
<gene>
    <name evidence="2" type="ORF">SAMN04488523_109165</name>
</gene>
<organism evidence="2 3">
    <name type="scientific">Sulfitobacter brevis</name>
    <dbReference type="NCBI Taxonomy" id="74348"/>
    <lineage>
        <taxon>Bacteria</taxon>
        <taxon>Pseudomonadati</taxon>
        <taxon>Pseudomonadota</taxon>
        <taxon>Alphaproteobacteria</taxon>
        <taxon>Rhodobacterales</taxon>
        <taxon>Roseobacteraceae</taxon>
        <taxon>Sulfitobacter</taxon>
    </lineage>
</organism>
<evidence type="ECO:0000313" key="3">
    <source>
        <dbReference type="Proteomes" id="UP000198977"/>
    </source>
</evidence>
<dbReference type="SUPFAM" id="SSF52540">
    <property type="entry name" value="P-loop containing nucleoside triphosphate hydrolases"/>
    <property type="match status" value="1"/>
</dbReference>
<dbReference type="GO" id="GO:0016887">
    <property type="term" value="F:ATP hydrolysis activity"/>
    <property type="evidence" value="ECO:0007669"/>
    <property type="project" value="InterPro"/>
</dbReference>
<dbReference type="InterPro" id="IPR027417">
    <property type="entry name" value="P-loop_NTPase"/>
</dbReference>
<dbReference type="OrthoDB" id="5297432at2"/>
<sequence length="368" mass="41324">MKTFKLFDVSNPSVDKDAMTLRLTKHLKKLRTKGQVLASSDANDDPNNPAKIVGVEPVTTPVEKTWEDENRISMRVRRIADRRLEASGMAHLNYKEVQWLSSFIDGVQVVELESEHRVDEIIATLHDEMPWMGPATKEVWYALRQNCSRREPVKIPPLLLNGPPGIGKSVWARRLAQLLCIPRCDIDASLGGVGFSVAGTERGWSSAQPGRPLEIIMQHRIGNPLIVVDEICKAQSGRSNKGGEHSFANTLLNILEPATSVSWECPFYRIKINMSQISWILTSNDALKVPEPLLSRCTRVECQPITVSELKGFARRRAKQLKLTNTSVEVIEHVIGSSEYVGRTVPSLRDVNRMLRRAEVLEGRPMLH</sequence>
<dbReference type="GO" id="GO:0004176">
    <property type="term" value="F:ATP-dependent peptidase activity"/>
    <property type="evidence" value="ECO:0007669"/>
    <property type="project" value="InterPro"/>
</dbReference>